<evidence type="ECO:0000259" key="14">
    <source>
        <dbReference type="PROSITE" id="PS50067"/>
    </source>
</evidence>
<dbReference type="InterPro" id="IPR001752">
    <property type="entry name" value="Kinesin_motor_dom"/>
</dbReference>
<evidence type="ECO:0000256" key="5">
    <source>
        <dbReference type="ARBA" id="ARBA00022741"/>
    </source>
</evidence>
<dbReference type="EMBL" id="PTQR01000004">
    <property type="protein sequence ID" value="TKX27353.1"/>
    <property type="molecule type" value="Genomic_DNA"/>
</dbReference>
<dbReference type="GO" id="GO:0007018">
    <property type="term" value="P:microtubule-based movement"/>
    <property type="evidence" value="ECO:0007669"/>
    <property type="project" value="InterPro"/>
</dbReference>
<evidence type="ECO:0000256" key="4">
    <source>
        <dbReference type="ARBA" id="ARBA00022701"/>
    </source>
</evidence>
<keyword evidence="7 12" id="KW-0175">Coiled coil</keyword>
<dbReference type="SMART" id="SM00129">
    <property type="entry name" value="KISc"/>
    <property type="match status" value="1"/>
</dbReference>
<feature type="region of interest" description="Disordered" evidence="13">
    <location>
        <begin position="452"/>
        <end position="481"/>
    </location>
</feature>
<evidence type="ECO:0000256" key="2">
    <source>
        <dbReference type="ARBA" id="ARBA00010899"/>
    </source>
</evidence>
<feature type="compositionally biased region" description="Basic and acidic residues" evidence="13">
    <location>
        <begin position="264"/>
        <end position="273"/>
    </location>
</feature>
<comment type="similarity">
    <text evidence="2">Belongs to the TRAFAC class myosin-kinesin ATPase superfamily. Kinesin family. KIN-14 subfamily.</text>
</comment>
<protein>
    <recommendedName>
        <fullName evidence="11">Kinesin-like protein</fullName>
    </recommendedName>
</protein>
<keyword evidence="4 11" id="KW-0493">Microtubule</keyword>
<dbReference type="AlphaFoldDB" id="A0A4U7B7A4"/>
<feature type="compositionally biased region" description="Polar residues" evidence="13">
    <location>
        <begin position="132"/>
        <end position="163"/>
    </location>
</feature>
<keyword evidence="6 10" id="KW-0067">ATP-binding</keyword>
<feature type="compositionally biased region" description="Polar residues" evidence="13">
    <location>
        <begin position="80"/>
        <end position="93"/>
    </location>
</feature>
<dbReference type="PRINTS" id="PR00380">
    <property type="entry name" value="KINESINHEAVY"/>
</dbReference>
<feature type="domain" description="Kinesin motor" evidence="14">
    <location>
        <begin position="619"/>
        <end position="946"/>
    </location>
</feature>
<evidence type="ECO:0000256" key="8">
    <source>
        <dbReference type="ARBA" id="ARBA00023175"/>
    </source>
</evidence>
<keyword evidence="8 10" id="KW-0505">Motor protein</keyword>
<accession>A0A4U7B7A4</accession>
<evidence type="ECO:0000256" key="3">
    <source>
        <dbReference type="ARBA" id="ARBA00022490"/>
    </source>
</evidence>
<keyword evidence="5 10" id="KW-0547">Nucleotide-binding</keyword>
<dbReference type="PROSITE" id="PS50067">
    <property type="entry name" value="KINESIN_MOTOR_2"/>
    <property type="match status" value="1"/>
</dbReference>
<evidence type="ECO:0000256" key="11">
    <source>
        <dbReference type="RuleBase" id="RU000394"/>
    </source>
</evidence>
<dbReference type="GO" id="GO:0005874">
    <property type="term" value="C:microtubule"/>
    <property type="evidence" value="ECO:0007669"/>
    <property type="project" value="UniProtKB-KW"/>
</dbReference>
<evidence type="ECO:0000256" key="6">
    <source>
        <dbReference type="ARBA" id="ARBA00022840"/>
    </source>
</evidence>
<dbReference type="SUPFAM" id="SSF52540">
    <property type="entry name" value="P-loop containing nucleoside triphosphate hydrolases"/>
    <property type="match status" value="1"/>
</dbReference>
<dbReference type="CDD" id="cd01366">
    <property type="entry name" value="KISc_C_terminal"/>
    <property type="match status" value="1"/>
</dbReference>
<dbReference type="PANTHER" id="PTHR47972:SF45">
    <property type="entry name" value="PROTEIN CLARET SEGREGATIONAL"/>
    <property type="match status" value="1"/>
</dbReference>
<dbReference type="Gene3D" id="3.40.850.10">
    <property type="entry name" value="Kinesin motor domain"/>
    <property type="match status" value="1"/>
</dbReference>
<evidence type="ECO:0000313" key="15">
    <source>
        <dbReference type="EMBL" id="TKX27353.1"/>
    </source>
</evidence>
<feature type="compositionally biased region" description="Low complexity" evidence="13">
    <location>
        <begin position="114"/>
        <end position="131"/>
    </location>
</feature>
<evidence type="ECO:0000256" key="1">
    <source>
        <dbReference type="ARBA" id="ARBA00004245"/>
    </source>
</evidence>
<keyword evidence="3" id="KW-0963">Cytoplasm</keyword>
<comment type="caution">
    <text evidence="15">The sequence shown here is derived from an EMBL/GenBank/DDBJ whole genome shotgun (WGS) entry which is preliminary data.</text>
</comment>
<dbReference type="GO" id="GO:0008569">
    <property type="term" value="F:minus-end-directed microtubule motor activity"/>
    <property type="evidence" value="ECO:0007669"/>
    <property type="project" value="UniProtKB-ARBA"/>
</dbReference>
<dbReference type="GO" id="GO:0008017">
    <property type="term" value="F:microtubule binding"/>
    <property type="evidence" value="ECO:0007669"/>
    <property type="project" value="InterPro"/>
</dbReference>
<sequence>MMYNEENTTMRGSQLRPPSRIPAVGGGGLLEMSHSDTNARSMPPPSALKHKATGLPEPQPAPKRKTLVERAGVAPRTIPAPQTSRPLSASIKSTIHAGARPVTLNGSTRTNGYSVRNVSNSSSTSTDSVTRPQSAASSYRSQTAMSHTRGQSHDVASSRSATAMEQREEDGETVGLSSKRKGTIPFSISSLRQNGKSITQQHTRHEDTGSELFIPPRRAATRCESPMRSQSFERRAISLSNAFQGLSLQASNEQTGRNAFPLPSEDHDKKEPKTPSQIPKRIPKTPKVERSPLVFRSPRSKPRIMHRTPAKVTYLTKDSDTPVIAWDTKGRLEDMEMLYSQLRSQFQSAAFEKNGLEESLTVYKTRISELELIRSTLTNSNKSMTDELSDVKVKLSSTSLALDDARRTHNIEIDEMNRKYRNTIEDKDESHRKELERLRRDEWDEKDRLRKQAQDEVERANRQKHDELADQERSLKAELDEERSRRLREIQDLTTQFAIERQTADTDQSRKDRDLDELRRELEEIKVRLDGSNAQVSNLRGKLEEAATNTLTLETSMKALKAKIDFLESDNQAQSQAFADLHQKMQDAVDSAEEAKDKLRVEETLRRKLHNQVQELKGNIRVFCRVRPALESDVEDKAKIAFPDAETDSKEVALQGPEQKSALGNVTTSNHAFSFDRVFSPASQNGEIFEEISQLVQSALDGYNVCIFCYGQTGSGKTYTMSSVDGMIPSAVNQIYETAKSLEDKGWKYTMEGSFIEVYNETLNDLLGKAEDWEKKKHEIKHDPNKLRTTVTDVKTVPLDSPSRVNSILEKAGRNRSVAATMANSRSSRSHSVFILKLTGENSITGERSEGTLNLVDLAGSERLSHSGATGDRMKETQHINKSLSCLGDVISALGQGKEGGHLTYLLQYSLGGNSKTLMFVMISPLQAHLGETLTSLKFATKVHNTHIGTAKRQAKVKD</sequence>
<feature type="region of interest" description="Disordered" evidence="13">
    <location>
        <begin position="249"/>
        <end position="283"/>
    </location>
</feature>
<feature type="binding site" evidence="10">
    <location>
        <begin position="711"/>
        <end position="718"/>
    </location>
    <ligand>
        <name>ATP</name>
        <dbReference type="ChEBI" id="CHEBI:30616"/>
    </ligand>
</feature>
<evidence type="ECO:0000256" key="13">
    <source>
        <dbReference type="SAM" id="MobiDB-lite"/>
    </source>
</evidence>
<dbReference type="InterPro" id="IPR036961">
    <property type="entry name" value="Kinesin_motor_dom_sf"/>
</dbReference>
<evidence type="ECO:0000256" key="7">
    <source>
        <dbReference type="ARBA" id="ARBA00023054"/>
    </source>
</evidence>
<name>A0A4U7B7A4_9PEZI</name>
<dbReference type="PROSITE" id="PS00411">
    <property type="entry name" value="KINESIN_MOTOR_1"/>
    <property type="match status" value="1"/>
</dbReference>
<feature type="region of interest" description="Disordered" evidence="13">
    <location>
        <begin position="1"/>
        <end position="182"/>
    </location>
</feature>
<dbReference type="Pfam" id="PF00225">
    <property type="entry name" value="Kinesin"/>
    <property type="match status" value="1"/>
</dbReference>
<evidence type="ECO:0000313" key="16">
    <source>
        <dbReference type="Proteomes" id="UP000308133"/>
    </source>
</evidence>
<dbReference type="InterPro" id="IPR027417">
    <property type="entry name" value="P-loop_NTPase"/>
</dbReference>
<proteinExistence type="inferred from homology"/>
<feature type="region of interest" description="Disordered" evidence="13">
    <location>
        <begin position="646"/>
        <end position="665"/>
    </location>
</feature>
<gene>
    <name evidence="15" type="ORF">C1H76_0190</name>
</gene>
<comment type="subcellular location">
    <subcellularLocation>
        <location evidence="1">Cytoplasm</location>
        <location evidence="1">Cytoskeleton</location>
    </subcellularLocation>
</comment>
<evidence type="ECO:0000256" key="9">
    <source>
        <dbReference type="ARBA" id="ARBA00023212"/>
    </source>
</evidence>
<dbReference type="GO" id="GO:0005524">
    <property type="term" value="F:ATP binding"/>
    <property type="evidence" value="ECO:0007669"/>
    <property type="project" value="UniProtKB-UniRule"/>
</dbReference>
<feature type="compositionally biased region" description="Polar residues" evidence="13">
    <location>
        <begin position="104"/>
        <end position="113"/>
    </location>
</feature>
<dbReference type="InterPro" id="IPR027640">
    <property type="entry name" value="Kinesin-like_fam"/>
</dbReference>
<keyword evidence="9" id="KW-0206">Cytoskeleton</keyword>
<evidence type="ECO:0000256" key="10">
    <source>
        <dbReference type="PROSITE-ProRule" id="PRU00283"/>
    </source>
</evidence>
<dbReference type="GO" id="GO:0090307">
    <property type="term" value="P:mitotic spindle assembly"/>
    <property type="evidence" value="ECO:0007669"/>
    <property type="project" value="UniProtKB-ARBA"/>
</dbReference>
<organism evidence="15 16">
    <name type="scientific">Elsinoe australis</name>
    <dbReference type="NCBI Taxonomy" id="40998"/>
    <lineage>
        <taxon>Eukaryota</taxon>
        <taxon>Fungi</taxon>
        <taxon>Dikarya</taxon>
        <taxon>Ascomycota</taxon>
        <taxon>Pezizomycotina</taxon>
        <taxon>Dothideomycetes</taxon>
        <taxon>Dothideomycetidae</taxon>
        <taxon>Myriangiales</taxon>
        <taxon>Elsinoaceae</taxon>
        <taxon>Elsinoe</taxon>
    </lineage>
</organism>
<evidence type="ECO:0000256" key="12">
    <source>
        <dbReference type="SAM" id="Coils"/>
    </source>
</evidence>
<dbReference type="FunFam" id="3.40.850.10:FF:000065">
    <property type="entry name" value="Kinesin-like protein"/>
    <property type="match status" value="1"/>
</dbReference>
<dbReference type="PANTHER" id="PTHR47972">
    <property type="entry name" value="KINESIN-LIKE PROTEIN KLP-3"/>
    <property type="match status" value="1"/>
</dbReference>
<feature type="coiled-coil region" evidence="12">
    <location>
        <begin position="756"/>
        <end position="783"/>
    </location>
</feature>
<dbReference type="InterPro" id="IPR019821">
    <property type="entry name" value="Kinesin_motor_CS"/>
</dbReference>
<dbReference type="Proteomes" id="UP000308133">
    <property type="component" value="Unassembled WGS sequence"/>
</dbReference>
<reference evidence="15 16" key="1">
    <citation type="submission" date="2018-02" db="EMBL/GenBank/DDBJ databases">
        <title>Draft genome sequences of Elsinoe sp., causing black scab on jojoba.</title>
        <authorList>
            <person name="Stodart B."/>
            <person name="Jeffress S."/>
            <person name="Ash G."/>
            <person name="Arun Chinnappa K."/>
        </authorList>
    </citation>
    <scope>NUCLEOTIDE SEQUENCE [LARGE SCALE GENOMIC DNA]</scope>
    <source>
        <strain evidence="15 16">Hillstone_2</strain>
    </source>
</reference>
<feature type="compositionally biased region" description="Polar residues" evidence="13">
    <location>
        <begin position="1"/>
        <end position="12"/>
    </location>
</feature>